<dbReference type="RefSeq" id="YP_008241950.1">
    <property type="nucleotide sequence ID" value="NC_021802.1"/>
</dbReference>
<accession>S0A1K5</accession>
<dbReference type="EMBL" id="KC821618">
    <property type="protein sequence ID" value="AGO48372.1"/>
    <property type="molecule type" value="Genomic_DNA"/>
</dbReference>
<gene>
    <name evidence="1" type="ORF">Phi10:1_gp031</name>
</gene>
<evidence type="ECO:0000313" key="1">
    <source>
        <dbReference type="EMBL" id="AGO48372.1"/>
    </source>
</evidence>
<dbReference type="Proteomes" id="UP000014711">
    <property type="component" value="Segment"/>
</dbReference>
<name>S0A1K5_9CAUD</name>
<protein>
    <submittedName>
        <fullName evidence="1">Uncharacterized protein</fullName>
    </submittedName>
</protein>
<reference evidence="2" key="2">
    <citation type="submission" date="2013-03" db="EMBL/GenBank/DDBJ databases">
        <title>The Cellulophaga phages: a novel, diverse, and globally ubiquitous model system.</title>
        <authorList>
            <person name="Holmfeldt K."/>
            <person name="Solonenko N."/>
            <person name="Shah M."/>
            <person name="Corrier K."/>
            <person name="Riemann L."/>
            <person name="VerBerkmoes N.C."/>
            <person name="Sullivan M.B."/>
        </authorList>
    </citation>
    <scope>NUCLEOTIDE SEQUENCE [LARGE SCALE GENOMIC DNA]</scope>
</reference>
<proteinExistence type="predicted"/>
<organism evidence="1 2">
    <name type="scientific">Cellulophaga phage phi10:1</name>
    <dbReference type="NCBI Taxonomy" id="1327981"/>
    <lineage>
        <taxon>Viruses</taxon>
        <taxon>Duplodnaviria</taxon>
        <taxon>Heunggongvirae</taxon>
        <taxon>Uroviricota</taxon>
        <taxon>Caudoviricetes</taxon>
        <taxon>Assiduviridae</taxon>
        <taxon>Cebadecemvirus</taxon>
        <taxon>Cebadecemvirus phi10una</taxon>
    </lineage>
</organism>
<keyword evidence="2" id="KW-1185">Reference proteome</keyword>
<dbReference type="GeneID" id="16797043"/>
<sequence length="57" mass="6936">MRVKILECKKDALMWYKNKVNLDFKYVKEDSQGVWVRTEDAYNTLNWIHPEECVMIL</sequence>
<reference evidence="1 2" key="1">
    <citation type="journal article" date="2013" name="Proc. Natl. Acad. Sci. U.S.A.">
        <title>Twelve previously unknown phage genera are ubiquitous in global oceans.</title>
        <authorList>
            <person name="Holmfeldt K."/>
            <person name="Solonenko N."/>
            <person name="Shah M."/>
            <person name="Corrier K."/>
            <person name="Riemann L."/>
            <person name="Verberkmoes N.C."/>
            <person name="Sullivan M.B."/>
        </authorList>
    </citation>
    <scope>NUCLEOTIDE SEQUENCE [LARGE SCALE GENOMIC DNA]</scope>
    <source>
        <strain evidence="1">Phi10:1</strain>
    </source>
</reference>
<dbReference type="KEGG" id="vg:16797043"/>
<evidence type="ECO:0000313" key="2">
    <source>
        <dbReference type="Proteomes" id="UP000014711"/>
    </source>
</evidence>